<organism evidence="2 3">
    <name type="scientific">Mikania micrantha</name>
    <name type="common">bitter vine</name>
    <dbReference type="NCBI Taxonomy" id="192012"/>
    <lineage>
        <taxon>Eukaryota</taxon>
        <taxon>Viridiplantae</taxon>
        <taxon>Streptophyta</taxon>
        <taxon>Embryophyta</taxon>
        <taxon>Tracheophyta</taxon>
        <taxon>Spermatophyta</taxon>
        <taxon>Magnoliopsida</taxon>
        <taxon>eudicotyledons</taxon>
        <taxon>Gunneridae</taxon>
        <taxon>Pentapetalae</taxon>
        <taxon>asterids</taxon>
        <taxon>campanulids</taxon>
        <taxon>Asterales</taxon>
        <taxon>Asteraceae</taxon>
        <taxon>Asteroideae</taxon>
        <taxon>Heliantheae alliance</taxon>
        <taxon>Eupatorieae</taxon>
        <taxon>Mikania</taxon>
    </lineage>
</organism>
<feature type="domain" description="Reverse transcriptase Ty1/copia-type" evidence="1">
    <location>
        <begin position="35"/>
        <end position="142"/>
    </location>
</feature>
<dbReference type="Pfam" id="PF07727">
    <property type="entry name" value="RVT_2"/>
    <property type="match status" value="1"/>
</dbReference>
<gene>
    <name evidence="2" type="ORF">E3N88_29770</name>
</gene>
<accession>A0A5N6MLW7</accession>
<name>A0A5N6MLW7_9ASTR</name>
<evidence type="ECO:0000259" key="1">
    <source>
        <dbReference type="Pfam" id="PF07727"/>
    </source>
</evidence>
<sequence>MVEGELQTYREVVTSSEGPQWNEAIKNKIDSILQNHTQELVDLPPGYKPLGYRWIFKTKIKVDSSIDKYKARLMIKGFRQKEGIDYFDTCSPVTKITSIRLGLAIADLRNLEVQQMDVKTAFQNGDLEEEIYVEQPEGFLSHPEPAGWIDFPVGRKVPEARYHLIINMIRLFTWHMIYK</sequence>
<dbReference type="Proteomes" id="UP000326396">
    <property type="component" value="Linkage Group LG5"/>
</dbReference>
<protein>
    <recommendedName>
        <fullName evidence="1">Reverse transcriptase Ty1/copia-type domain-containing protein</fullName>
    </recommendedName>
</protein>
<comment type="caution">
    <text evidence="2">The sequence shown here is derived from an EMBL/GenBank/DDBJ whole genome shotgun (WGS) entry which is preliminary data.</text>
</comment>
<dbReference type="AlphaFoldDB" id="A0A5N6MLW7"/>
<dbReference type="InterPro" id="IPR013103">
    <property type="entry name" value="RVT_2"/>
</dbReference>
<reference evidence="2 3" key="1">
    <citation type="submission" date="2019-05" db="EMBL/GenBank/DDBJ databases">
        <title>Mikania micrantha, genome provides insights into the molecular mechanism of rapid growth.</title>
        <authorList>
            <person name="Liu B."/>
        </authorList>
    </citation>
    <scope>NUCLEOTIDE SEQUENCE [LARGE SCALE GENOMIC DNA]</scope>
    <source>
        <strain evidence="2">NLD-2019</strain>
        <tissue evidence="2">Leaf</tissue>
    </source>
</reference>
<keyword evidence="3" id="KW-1185">Reference proteome</keyword>
<evidence type="ECO:0000313" key="3">
    <source>
        <dbReference type="Proteomes" id="UP000326396"/>
    </source>
</evidence>
<evidence type="ECO:0000313" key="2">
    <source>
        <dbReference type="EMBL" id="KAD3640547.1"/>
    </source>
</evidence>
<proteinExistence type="predicted"/>
<dbReference type="EMBL" id="SZYD01000015">
    <property type="protein sequence ID" value="KAD3640547.1"/>
    <property type="molecule type" value="Genomic_DNA"/>
</dbReference>
<dbReference type="OrthoDB" id="984330at2759"/>